<reference evidence="3" key="1">
    <citation type="submission" date="2016-06" db="UniProtKB">
        <authorList>
            <consortium name="WormBaseParasite"/>
        </authorList>
    </citation>
    <scope>IDENTIFICATION</scope>
</reference>
<evidence type="ECO:0000313" key="2">
    <source>
        <dbReference type="Proteomes" id="UP000271098"/>
    </source>
</evidence>
<proteinExistence type="predicted"/>
<accession>A0A183EBS0</accession>
<keyword evidence="2" id="KW-1185">Reference proteome</keyword>
<organism evidence="3">
    <name type="scientific">Gongylonema pulchrum</name>
    <dbReference type="NCBI Taxonomy" id="637853"/>
    <lineage>
        <taxon>Eukaryota</taxon>
        <taxon>Metazoa</taxon>
        <taxon>Ecdysozoa</taxon>
        <taxon>Nematoda</taxon>
        <taxon>Chromadorea</taxon>
        <taxon>Rhabditida</taxon>
        <taxon>Spirurina</taxon>
        <taxon>Spiruromorpha</taxon>
        <taxon>Spiruroidea</taxon>
        <taxon>Gongylonematidae</taxon>
        <taxon>Gongylonema</taxon>
    </lineage>
</organism>
<evidence type="ECO:0000313" key="3">
    <source>
        <dbReference type="WBParaSite" id="GPUH_0001843601-mRNA-1"/>
    </source>
</evidence>
<reference evidence="1 2" key="2">
    <citation type="submission" date="2018-11" db="EMBL/GenBank/DDBJ databases">
        <authorList>
            <consortium name="Pathogen Informatics"/>
        </authorList>
    </citation>
    <scope>NUCLEOTIDE SEQUENCE [LARGE SCALE GENOMIC DNA]</scope>
</reference>
<evidence type="ECO:0000313" key="1">
    <source>
        <dbReference type="EMBL" id="VDN31681.1"/>
    </source>
</evidence>
<dbReference type="WBParaSite" id="GPUH_0001843601-mRNA-1">
    <property type="protein sequence ID" value="GPUH_0001843601-mRNA-1"/>
    <property type="gene ID" value="GPUH_0001843601"/>
</dbReference>
<dbReference type="AlphaFoldDB" id="A0A183EBS0"/>
<gene>
    <name evidence="1" type="ORF">GPUH_LOCUS18411</name>
</gene>
<dbReference type="EMBL" id="UYRT01086721">
    <property type="protein sequence ID" value="VDN31681.1"/>
    <property type="molecule type" value="Genomic_DNA"/>
</dbReference>
<name>A0A183EBS0_9BILA</name>
<protein>
    <submittedName>
        <fullName evidence="3">Secreted protein</fullName>
    </submittedName>
</protein>
<dbReference type="Proteomes" id="UP000271098">
    <property type="component" value="Unassembled WGS sequence"/>
</dbReference>
<dbReference type="OrthoDB" id="8196042at2759"/>
<sequence>MEKEGLGDARFLSPWLSAALFCHPTAASADWTNRKDFAESCPADRTKGASIAVPSPTTGMASAISIQNPLLCSPYPHGTLFEARRYSEPTTLPHHFGTGRRKSREGLLSVSSWSASSIMRLKLSSPFSHFVKEHMHSFTVGLTLYPSAVT</sequence>